<proteinExistence type="predicted"/>
<name>A0A3M9Y7R8_9PEZI</name>
<keyword evidence="3" id="KW-1185">Reference proteome</keyword>
<dbReference type="AlphaFoldDB" id="A0A3M9Y7R8"/>
<protein>
    <submittedName>
        <fullName evidence="2">Uncharacterized protein</fullName>
    </submittedName>
</protein>
<feature type="compositionally biased region" description="Polar residues" evidence="1">
    <location>
        <begin position="51"/>
        <end position="69"/>
    </location>
</feature>
<sequence length="729" mass="79835">MDQRAESSMPWSPGNQGEGGQASPDHPDEGILDRKRPITGVTTSFTSGFSRKQTSTPASGATPISTSAVMASRKEASSKTSNTDSSPSYKGGRKPSNASGKPAVRDIVSWLEHKKPIATEMTERPLRKFTPTLLYSGQEPSPKSLPANVGAALAPSRYNENGPTIVAVPSPPTCVPGTEEDSLTMLTYQEFFANQALGSPSEDHSPDDLHYPCGMNPNSRVYGIKHESGGRDVPSFSNGEFPHRVPFYQRHLLMTKVPGDSAAEAKANTEWQIGKMEWVRGHLDMPDEEVNRNAEKRAIRSGEKKLICEAIISNRALAAAHSDHTNRGSHTLFPPITDDTMVWRDRRVAGSLARAPQDDSDSDEFRFDNMYGFRSGAAYSSPIPAPLRLPSRQHQPELPLQGDQQVQAGEIAIRPLCLRKPITSNTNAMASSPDFGHAGPIASSAIQTTHRAFLDNDDRLGGPSQGFHPNLGNGKADWKFPRNNTGSASRSSESSSTKAPQPAEETPHPRVNKASNHLPIAGRSSCRTSWDAMTIQEKLRFLDAFFDNDAPIGFHLPPLIKEQQILYDEVFAKALAVPSEHAETPKVKAERDAARAKNKAAGDRISSAYHDSMRRLLPHDHHQIAFPHQSRSFCPVDDRKEATETLGVSRGGPKTAVDTTRMNSESWRDRFRGTEPPPGRGPGSEPRRRLEGVPPCPTRRAPVVPREGGRRFRRALTEPPNPPTAYDWS</sequence>
<evidence type="ECO:0000313" key="3">
    <source>
        <dbReference type="Proteomes" id="UP000267145"/>
    </source>
</evidence>
<dbReference type="Proteomes" id="UP000267145">
    <property type="component" value="Unassembled WGS sequence"/>
</dbReference>
<feature type="compositionally biased region" description="Low complexity" evidence="1">
    <location>
        <begin position="78"/>
        <end position="88"/>
    </location>
</feature>
<organism evidence="2 3">
    <name type="scientific">Verticillium nonalfalfae</name>
    <dbReference type="NCBI Taxonomy" id="1051616"/>
    <lineage>
        <taxon>Eukaryota</taxon>
        <taxon>Fungi</taxon>
        <taxon>Dikarya</taxon>
        <taxon>Ascomycota</taxon>
        <taxon>Pezizomycotina</taxon>
        <taxon>Sordariomycetes</taxon>
        <taxon>Hypocreomycetidae</taxon>
        <taxon>Glomerellales</taxon>
        <taxon>Plectosphaerellaceae</taxon>
        <taxon>Verticillium</taxon>
    </lineage>
</organism>
<dbReference type="RefSeq" id="XP_028494230.1">
    <property type="nucleotide sequence ID" value="XM_028641845.1"/>
</dbReference>
<feature type="compositionally biased region" description="Low complexity" evidence="1">
    <location>
        <begin position="487"/>
        <end position="496"/>
    </location>
</feature>
<feature type="compositionally biased region" description="Basic and acidic residues" evidence="1">
    <location>
        <begin position="25"/>
        <end position="36"/>
    </location>
</feature>
<dbReference type="GeneID" id="39611429"/>
<feature type="region of interest" description="Disordered" evidence="1">
    <location>
        <begin position="1"/>
        <end position="102"/>
    </location>
</feature>
<reference evidence="2 3" key="1">
    <citation type="submission" date="2018-10" db="EMBL/GenBank/DDBJ databases">
        <title>Genome sequence of Verticillium nonalfalfae VnAa140.</title>
        <authorList>
            <person name="Stajich J.E."/>
            <person name="Kasson M.T."/>
        </authorList>
    </citation>
    <scope>NUCLEOTIDE SEQUENCE [LARGE SCALE GENOMIC DNA]</scope>
    <source>
        <strain evidence="2 3">VnAa140</strain>
    </source>
</reference>
<feature type="compositionally biased region" description="Low complexity" evidence="1">
    <location>
        <begin position="39"/>
        <end position="50"/>
    </location>
</feature>
<evidence type="ECO:0000256" key="1">
    <source>
        <dbReference type="SAM" id="MobiDB-lite"/>
    </source>
</evidence>
<dbReference type="EMBL" id="RBVV01000064">
    <property type="protein sequence ID" value="RNJ56072.1"/>
    <property type="molecule type" value="Genomic_DNA"/>
</dbReference>
<comment type="caution">
    <text evidence="2">The sequence shown here is derived from an EMBL/GenBank/DDBJ whole genome shotgun (WGS) entry which is preliminary data.</text>
</comment>
<feature type="region of interest" description="Disordered" evidence="1">
    <location>
        <begin position="644"/>
        <end position="729"/>
    </location>
</feature>
<accession>A0A3M9Y7R8</accession>
<evidence type="ECO:0000313" key="2">
    <source>
        <dbReference type="EMBL" id="RNJ56072.1"/>
    </source>
</evidence>
<gene>
    <name evidence="2" type="ORF">D7B24_007740</name>
</gene>
<feature type="region of interest" description="Disordered" evidence="1">
    <location>
        <begin position="455"/>
        <end position="522"/>
    </location>
</feature>